<organism evidence="2 3">
    <name type="scientific">Halteria grandinella</name>
    <dbReference type="NCBI Taxonomy" id="5974"/>
    <lineage>
        <taxon>Eukaryota</taxon>
        <taxon>Sar</taxon>
        <taxon>Alveolata</taxon>
        <taxon>Ciliophora</taxon>
        <taxon>Intramacronucleata</taxon>
        <taxon>Spirotrichea</taxon>
        <taxon>Stichotrichia</taxon>
        <taxon>Sporadotrichida</taxon>
        <taxon>Halteriidae</taxon>
        <taxon>Halteria</taxon>
    </lineage>
</organism>
<proteinExistence type="predicted"/>
<comment type="caution">
    <text evidence="2">The sequence shown here is derived from an EMBL/GenBank/DDBJ whole genome shotgun (WGS) entry which is preliminary data.</text>
</comment>
<feature type="domain" description="PHR" evidence="1">
    <location>
        <begin position="205"/>
        <end position="360"/>
    </location>
</feature>
<gene>
    <name evidence="2" type="ORF">FGO68_gene6520</name>
</gene>
<evidence type="ECO:0000259" key="1">
    <source>
        <dbReference type="Pfam" id="PF08005"/>
    </source>
</evidence>
<dbReference type="OrthoDB" id="636773at2759"/>
<evidence type="ECO:0000313" key="3">
    <source>
        <dbReference type="Proteomes" id="UP000785679"/>
    </source>
</evidence>
<reference evidence="2" key="1">
    <citation type="submission" date="2019-06" db="EMBL/GenBank/DDBJ databases">
        <authorList>
            <person name="Zheng W."/>
        </authorList>
    </citation>
    <scope>NUCLEOTIDE SEQUENCE</scope>
    <source>
        <strain evidence="2">QDHG01</strain>
    </source>
</reference>
<sequence>MDDQEMLFKFYDPNIKEEKDEKKIKDEQIFAKANQTQKIIKFTSLKIKSQKETSHSHALETDTPVFVGKPHNQYGVIRKVFKPAIEGGAGDQQKVLQYEVRLSTSLENVTVEPSDLKRSIKINVRLHTIKGELNQLVQISTRIDASVQQLLGYVAMIAQCPPNFINIFHHSRKLGNSDVLYKENIMDGDKLLCLQGQGDLHYFYRFKTVSASGWCYSATSWDAITWRPNRAIMVAGFGVYGLTSGQSNFFCKYKYVVANVPSDEKDAEVTNNEVDETSKIYTIMFDGEMIEVPAGTDFTIQMRLYGANNNYRVRGYYGYNGNSYKSFDNKDKDLFEITHTNLSSNGTGLDSGQVPSLCYYVIG</sequence>
<dbReference type="AlphaFoldDB" id="A0A8J8NNE6"/>
<dbReference type="Gene3D" id="2.60.120.820">
    <property type="entry name" value="PHR domain"/>
    <property type="match status" value="1"/>
</dbReference>
<dbReference type="Pfam" id="PF08005">
    <property type="entry name" value="PHR"/>
    <property type="match status" value="1"/>
</dbReference>
<name>A0A8J8NNE6_HALGN</name>
<dbReference type="InterPro" id="IPR038648">
    <property type="entry name" value="PHR_sf"/>
</dbReference>
<dbReference type="InterPro" id="IPR029071">
    <property type="entry name" value="Ubiquitin-like_domsf"/>
</dbReference>
<dbReference type="SUPFAM" id="SSF54236">
    <property type="entry name" value="Ubiquitin-like"/>
    <property type="match status" value="1"/>
</dbReference>
<accession>A0A8J8NNE6</accession>
<protein>
    <recommendedName>
        <fullName evidence="1">PHR domain-containing protein</fullName>
    </recommendedName>
</protein>
<dbReference type="InterPro" id="IPR012983">
    <property type="entry name" value="PHR"/>
</dbReference>
<keyword evidence="3" id="KW-1185">Reference proteome</keyword>
<dbReference type="EMBL" id="RRYP01010934">
    <property type="protein sequence ID" value="TNV78073.1"/>
    <property type="molecule type" value="Genomic_DNA"/>
</dbReference>
<dbReference type="Proteomes" id="UP000785679">
    <property type="component" value="Unassembled WGS sequence"/>
</dbReference>
<evidence type="ECO:0000313" key="2">
    <source>
        <dbReference type="EMBL" id="TNV78073.1"/>
    </source>
</evidence>